<organism evidence="1 2">
    <name type="scientific">Hyaloscypha bicolor E</name>
    <dbReference type="NCBI Taxonomy" id="1095630"/>
    <lineage>
        <taxon>Eukaryota</taxon>
        <taxon>Fungi</taxon>
        <taxon>Dikarya</taxon>
        <taxon>Ascomycota</taxon>
        <taxon>Pezizomycotina</taxon>
        <taxon>Leotiomycetes</taxon>
        <taxon>Helotiales</taxon>
        <taxon>Hyaloscyphaceae</taxon>
        <taxon>Hyaloscypha</taxon>
        <taxon>Hyaloscypha bicolor</taxon>
    </lineage>
</organism>
<proteinExistence type="predicted"/>
<name>A0A2J6SJB1_9HELO</name>
<dbReference type="GeneID" id="36596309"/>
<dbReference type="Proteomes" id="UP000235371">
    <property type="component" value="Unassembled WGS sequence"/>
</dbReference>
<evidence type="ECO:0000313" key="2">
    <source>
        <dbReference type="Proteomes" id="UP000235371"/>
    </source>
</evidence>
<gene>
    <name evidence="1" type="ORF">K444DRAFT_711090</name>
</gene>
<dbReference type="EMBL" id="KZ613913">
    <property type="protein sequence ID" value="PMD50863.1"/>
    <property type="molecule type" value="Genomic_DNA"/>
</dbReference>
<dbReference type="AlphaFoldDB" id="A0A2J6SJB1"/>
<evidence type="ECO:0000313" key="1">
    <source>
        <dbReference type="EMBL" id="PMD50863.1"/>
    </source>
</evidence>
<reference evidence="1 2" key="1">
    <citation type="submission" date="2016-04" db="EMBL/GenBank/DDBJ databases">
        <title>A degradative enzymes factory behind the ericoid mycorrhizal symbiosis.</title>
        <authorList>
            <consortium name="DOE Joint Genome Institute"/>
            <person name="Martino E."/>
            <person name="Morin E."/>
            <person name="Grelet G."/>
            <person name="Kuo A."/>
            <person name="Kohler A."/>
            <person name="Daghino S."/>
            <person name="Barry K."/>
            <person name="Choi C."/>
            <person name="Cichocki N."/>
            <person name="Clum A."/>
            <person name="Copeland A."/>
            <person name="Hainaut M."/>
            <person name="Haridas S."/>
            <person name="Labutti K."/>
            <person name="Lindquist E."/>
            <person name="Lipzen A."/>
            <person name="Khouja H.-R."/>
            <person name="Murat C."/>
            <person name="Ohm R."/>
            <person name="Olson A."/>
            <person name="Spatafora J."/>
            <person name="Veneault-Fourrey C."/>
            <person name="Henrissat B."/>
            <person name="Grigoriev I."/>
            <person name="Martin F."/>
            <person name="Perotto S."/>
        </authorList>
    </citation>
    <scope>NUCLEOTIDE SEQUENCE [LARGE SCALE GENOMIC DNA]</scope>
    <source>
        <strain evidence="1 2">E</strain>
    </source>
</reference>
<dbReference type="InParanoid" id="A0A2J6SJB1"/>
<protein>
    <submittedName>
        <fullName evidence="1">Uncharacterized protein</fullName>
    </submittedName>
</protein>
<accession>A0A2J6SJB1</accession>
<dbReference type="RefSeq" id="XP_024727767.1">
    <property type="nucleotide sequence ID" value="XM_024888233.1"/>
</dbReference>
<keyword evidence="2" id="KW-1185">Reference proteome</keyword>
<sequence>MPSAKATIPFLPILPSLNIPCTKRIAKAGQILIKFPAFAMASIPQFALVWPSSLFYPGFTPISYVRFSSSRQKQPHHRTLLLPELPAIL</sequence>